<organism evidence="2 3">
    <name type="scientific">Rhypophila decipiens</name>
    <dbReference type="NCBI Taxonomy" id="261697"/>
    <lineage>
        <taxon>Eukaryota</taxon>
        <taxon>Fungi</taxon>
        <taxon>Dikarya</taxon>
        <taxon>Ascomycota</taxon>
        <taxon>Pezizomycotina</taxon>
        <taxon>Sordariomycetes</taxon>
        <taxon>Sordariomycetidae</taxon>
        <taxon>Sordariales</taxon>
        <taxon>Naviculisporaceae</taxon>
        <taxon>Rhypophila</taxon>
    </lineage>
</organism>
<evidence type="ECO:0000259" key="1">
    <source>
        <dbReference type="Pfam" id="PF16923"/>
    </source>
</evidence>
<accession>A0AAN7B6H2</accession>
<dbReference type="InterPro" id="IPR038518">
    <property type="entry name" value="Glyco_hydro_63N_sf"/>
</dbReference>
<keyword evidence="3" id="KW-1185">Reference proteome</keyword>
<evidence type="ECO:0000313" key="3">
    <source>
        <dbReference type="Proteomes" id="UP001301769"/>
    </source>
</evidence>
<name>A0AAN7B6H2_9PEZI</name>
<dbReference type="EMBL" id="MU858190">
    <property type="protein sequence ID" value="KAK4209920.1"/>
    <property type="molecule type" value="Genomic_DNA"/>
</dbReference>
<gene>
    <name evidence="2" type="ORF">QBC37DRAFT_293595</name>
</gene>
<protein>
    <recommendedName>
        <fullName evidence="1">Glycosyl hydrolase family 63 N-terminal domain-containing protein</fullName>
    </recommendedName>
</protein>
<dbReference type="InterPro" id="IPR031631">
    <property type="entry name" value="Glyco_hydro_63N"/>
</dbReference>
<feature type="domain" description="Glycosyl hydrolase family 63 N-terminal" evidence="1">
    <location>
        <begin position="1"/>
        <end position="79"/>
    </location>
</feature>
<dbReference type="Gene3D" id="2.70.98.110">
    <property type="entry name" value="Glycosyl hydrolase family 63, N-terminal domain"/>
    <property type="match status" value="1"/>
</dbReference>
<dbReference type="AlphaFoldDB" id="A0AAN7B6H2"/>
<feature type="non-terminal residue" evidence="2">
    <location>
        <position position="1"/>
    </location>
</feature>
<proteinExistence type="predicted"/>
<reference evidence="2" key="1">
    <citation type="journal article" date="2023" name="Mol. Phylogenet. Evol.">
        <title>Genome-scale phylogeny and comparative genomics of the fungal order Sordariales.</title>
        <authorList>
            <person name="Hensen N."/>
            <person name="Bonometti L."/>
            <person name="Westerberg I."/>
            <person name="Brannstrom I.O."/>
            <person name="Guillou S."/>
            <person name="Cros-Aarteil S."/>
            <person name="Calhoun S."/>
            <person name="Haridas S."/>
            <person name="Kuo A."/>
            <person name="Mondo S."/>
            <person name="Pangilinan J."/>
            <person name="Riley R."/>
            <person name="LaButti K."/>
            <person name="Andreopoulos B."/>
            <person name="Lipzen A."/>
            <person name="Chen C."/>
            <person name="Yan M."/>
            <person name="Daum C."/>
            <person name="Ng V."/>
            <person name="Clum A."/>
            <person name="Steindorff A."/>
            <person name="Ohm R.A."/>
            <person name="Martin F."/>
            <person name="Silar P."/>
            <person name="Natvig D.O."/>
            <person name="Lalanne C."/>
            <person name="Gautier V."/>
            <person name="Ament-Velasquez S.L."/>
            <person name="Kruys A."/>
            <person name="Hutchinson M.I."/>
            <person name="Powell A.J."/>
            <person name="Barry K."/>
            <person name="Miller A.N."/>
            <person name="Grigoriev I.V."/>
            <person name="Debuchy R."/>
            <person name="Gladieux P."/>
            <person name="Hiltunen Thoren M."/>
            <person name="Johannesson H."/>
        </authorList>
    </citation>
    <scope>NUCLEOTIDE SEQUENCE</scope>
    <source>
        <strain evidence="2">PSN293</strain>
    </source>
</reference>
<dbReference type="Proteomes" id="UP001301769">
    <property type="component" value="Unassembled WGS sequence"/>
</dbReference>
<comment type="caution">
    <text evidence="2">The sequence shown here is derived from an EMBL/GenBank/DDBJ whole genome shotgun (WGS) entry which is preliminary data.</text>
</comment>
<reference evidence="2" key="2">
    <citation type="submission" date="2023-05" db="EMBL/GenBank/DDBJ databases">
        <authorList>
            <consortium name="Lawrence Berkeley National Laboratory"/>
            <person name="Steindorff A."/>
            <person name="Hensen N."/>
            <person name="Bonometti L."/>
            <person name="Westerberg I."/>
            <person name="Brannstrom I.O."/>
            <person name="Guillou S."/>
            <person name="Cros-Aarteil S."/>
            <person name="Calhoun S."/>
            <person name="Haridas S."/>
            <person name="Kuo A."/>
            <person name="Mondo S."/>
            <person name="Pangilinan J."/>
            <person name="Riley R."/>
            <person name="Labutti K."/>
            <person name="Andreopoulos B."/>
            <person name="Lipzen A."/>
            <person name="Chen C."/>
            <person name="Yanf M."/>
            <person name="Daum C."/>
            <person name="Ng V."/>
            <person name="Clum A."/>
            <person name="Ohm R."/>
            <person name="Martin F."/>
            <person name="Silar P."/>
            <person name="Natvig D."/>
            <person name="Lalanne C."/>
            <person name="Gautier V."/>
            <person name="Ament-Velasquez S.L."/>
            <person name="Kruys A."/>
            <person name="Hutchinson M.I."/>
            <person name="Powell A.J."/>
            <person name="Barry K."/>
            <person name="Miller A.N."/>
            <person name="Grigoriev I.V."/>
            <person name="Debuchy R."/>
            <person name="Gladieux P."/>
            <person name="Thoren M.H."/>
            <person name="Johannesson H."/>
        </authorList>
    </citation>
    <scope>NUCLEOTIDE SEQUENCE</scope>
    <source>
        <strain evidence="2">PSN293</strain>
    </source>
</reference>
<evidence type="ECO:0000313" key="2">
    <source>
        <dbReference type="EMBL" id="KAK4209920.1"/>
    </source>
</evidence>
<sequence length="85" mass="9554">LRWGPYHHGLYFVDCPTVPNTLLFGLRWARGESPDQLTKRVSWEGNDGMDGYGWTAYDTRFGGSQIICDTKLGIDLTTDSQGRNA</sequence>
<dbReference type="Pfam" id="PF16923">
    <property type="entry name" value="Glyco_hydro_63N"/>
    <property type="match status" value="1"/>
</dbReference>